<dbReference type="STRING" id="205130.ENSMAMP00000003671"/>
<reference evidence="1" key="2">
    <citation type="submission" date="2025-09" db="UniProtKB">
        <authorList>
            <consortium name="Ensembl"/>
        </authorList>
    </citation>
    <scope>IDENTIFICATION</scope>
</reference>
<reference evidence="1" key="1">
    <citation type="submission" date="2025-08" db="UniProtKB">
        <authorList>
            <consortium name="Ensembl"/>
        </authorList>
    </citation>
    <scope>IDENTIFICATION</scope>
</reference>
<accession>A0A3Q3L2B3</accession>
<dbReference type="InterPro" id="IPR024080">
    <property type="entry name" value="Neurolysin/TOP_N"/>
</dbReference>
<dbReference type="Proteomes" id="UP000261640">
    <property type="component" value="Unplaced"/>
</dbReference>
<evidence type="ECO:0000313" key="2">
    <source>
        <dbReference type="Proteomes" id="UP000261640"/>
    </source>
</evidence>
<organism evidence="1 2">
    <name type="scientific">Mastacembelus armatus</name>
    <name type="common">zig-zag eel</name>
    <dbReference type="NCBI Taxonomy" id="205130"/>
    <lineage>
        <taxon>Eukaryota</taxon>
        <taxon>Metazoa</taxon>
        <taxon>Chordata</taxon>
        <taxon>Craniata</taxon>
        <taxon>Vertebrata</taxon>
        <taxon>Euteleostomi</taxon>
        <taxon>Actinopterygii</taxon>
        <taxon>Neopterygii</taxon>
        <taxon>Teleostei</taxon>
        <taxon>Neoteleostei</taxon>
        <taxon>Acanthomorphata</taxon>
        <taxon>Anabantaria</taxon>
        <taxon>Synbranchiformes</taxon>
        <taxon>Mastacembelidae</taxon>
        <taxon>Mastacembelus</taxon>
    </lineage>
</organism>
<dbReference type="Ensembl" id="ENSMAMT00000003756.2">
    <property type="protein sequence ID" value="ENSMAMP00000003671.2"/>
    <property type="gene ID" value="ENSMAMG00000002497.2"/>
</dbReference>
<evidence type="ECO:0000313" key="1">
    <source>
        <dbReference type="Ensembl" id="ENSMAMP00000003671.2"/>
    </source>
</evidence>
<dbReference type="GeneTree" id="ENSGT00940000178474"/>
<sequence>MKPRHVCVKTCAVNTLRWDFSPDEIRTTTDGLINRVNKVYDDIESLHIENVSVENTLKALAHAKPDYACKRRGLHLSEDI</sequence>
<proteinExistence type="predicted"/>
<name>A0A3Q3L2B3_9TELE</name>
<keyword evidence="2" id="KW-1185">Reference proteome</keyword>
<protein>
    <submittedName>
        <fullName evidence="1">Uncharacterized protein</fullName>
    </submittedName>
</protein>
<dbReference type="Gene3D" id="1.20.1050.40">
    <property type="entry name" value="Endopeptidase. Chain P, domain 1"/>
    <property type="match status" value="1"/>
</dbReference>
<dbReference type="InParanoid" id="A0A3Q3L2B3"/>
<dbReference type="AlphaFoldDB" id="A0A3Q3L2B3"/>